<dbReference type="EMBL" id="JAUDFV010000157">
    <property type="protein sequence ID" value="KAL2713694.1"/>
    <property type="molecule type" value="Genomic_DNA"/>
</dbReference>
<protein>
    <submittedName>
        <fullName evidence="1">Uncharacterized protein</fullName>
    </submittedName>
</protein>
<sequence length="130" mass="14204">MTSVEVAPEIAPITGYVFVLCNVIQSIGFSEIRSDKSGFVYALVRKYKLLVPGKFFPTNQDSYAGHMTSIEVAPKIAPITGNVFVLCNVIQSIGSSEIPSRKSGFVRGSHDLRRGGTRNRANHRLCICSL</sequence>
<dbReference type="AlphaFoldDB" id="A0ABD1ZZA3"/>
<comment type="caution">
    <text evidence="1">The sequence shown here is derived from an EMBL/GenBank/DDBJ whole genome shotgun (WGS) entry which is preliminary data.</text>
</comment>
<name>A0ABD1ZZA3_VESSQ</name>
<evidence type="ECO:0000313" key="2">
    <source>
        <dbReference type="Proteomes" id="UP001607302"/>
    </source>
</evidence>
<reference evidence="1 2" key="1">
    <citation type="journal article" date="2024" name="Ann. Entomol. Soc. Am.">
        <title>Genomic analyses of the southern and eastern yellowjacket wasps (Hymenoptera: Vespidae) reveal evolutionary signatures of social life.</title>
        <authorList>
            <person name="Catto M.A."/>
            <person name="Caine P.B."/>
            <person name="Orr S.E."/>
            <person name="Hunt B.G."/>
            <person name="Goodisman M.A.D."/>
        </authorList>
    </citation>
    <scope>NUCLEOTIDE SEQUENCE [LARGE SCALE GENOMIC DNA]</scope>
    <source>
        <strain evidence="1">233</strain>
        <tissue evidence="1">Head and thorax</tissue>
    </source>
</reference>
<evidence type="ECO:0000313" key="1">
    <source>
        <dbReference type="EMBL" id="KAL2713694.1"/>
    </source>
</evidence>
<organism evidence="1 2">
    <name type="scientific">Vespula squamosa</name>
    <name type="common">Southern yellow jacket</name>
    <name type="synonym">Wasp</name>
    <dbReference type="NCBI Taxonomy" id="30214"/>
    <lineage>
        <taxon>Eukaryota</taxon>
        <taxon>Metazoa</taxon>
        <taxon>Ecdysozoa</taxon>
        <taxon>Arthropoda</taxon>
        <taxon>Hexapoda</taxon>
        <taxon>Insecta</taxon>
        <taxon>Pterygota</taxon>
        <taxon>Neoptera</taxon>
        <taxon>Endopterygota</taxon>
        <taxon>Hymenoptera</taxon>
        <taxon>Apocrita</taxon>
        <taxon>Aculeata</taxon>
        <taxon>Vespoidea</taxon>
        <taxon>Vespidae</taxon>
        <taxon>Vespinae</taxon>
        <taxon>Vespula</taxon>
    </lineage>
</organism>
<proteinExistence type="predicted"/>
<keyword evidence="2" id="KW-1185">Reference proteome</keyword>
<dbReference type="Proteomes" id="UP001607302">
    <property type="component" value="Unassembled WGS sequence"/>
</dbReference>
<gene>
    <name evidence="1" type="ORF">V1478_016251</name>
</gene>
<accession>A0ABD1ZZA3</accession>